<dbReference type="KEGG" id="ssm:Spirs_4294"/>
<dbReference type="InterPro" id="IPR003615">
    <property type="entry name" value="HNH_nuc"/>
</dbReference>
<dbReference type="EMBL" id="CP002116">
    <property type="protein sequence ID" value="ADK83367.1"/>
    <property type="molecule type" value="Genomic_DNA"/>
</dbReference>
<dbReference type="GO" id="GO:0004519">
    <property type="term" value="F:endonuclease activity"/>
    <property type="evidence" value="ECO:0007669"/>
    <property type="project" value="UniProtKB-KW"/>
</dbReference>
<dbReference type="HOGENOM" id="CLU_1446391_0_0_12"/>
<dbReference type="AlphaFoldDB" id="E1RA48"/>
<gene>
    <name evidence="1" type="ordered locus">Spirs_4294</name>
</gene>
<evidence type="ECO:0000313" key="1">
    <source>
        <dbReference type="EMBL" id="ADK83367.1"/>
    </source>
</evidence>
<protein>
    <submittedName>
        <fullName evidence="1">HNH endonuclease</fullName>
    </submittedName>
</protein>
<dbReference type="RefSeq" id="WP_013256823.1">
    <property type="nucleotide sequence ID" value="NC_014364.1"/>
</dbReference>
<reference evidence="1 2" key="1">
    <citation type="journal article" date="2010" name="Stand. Genomic Sci.">
        <title>Complete genome sequence of Spirochaeta smaragdinae type strain (SEBR 4228).</title>
        <authorList>
            <person name="Mavromatis K."/>
            <person name="Yasawong M."/>
            <person name="Chertkov O."/>
            <person name="Lapidus A."/>
            <person name="Lucas S."/>
            <person name="Nolan M."/>
            <person name="Del Rio T.G."/>
            <person name="Tice H."/>
            <person name="Cheng J.F."/>
            <person name="Pitluck S."/>
            <person name="Liolios K."/>
            <person name="Ivanova N."/>
            <person name="Tapia R."/>
            <person name="Han C."/>
            <person name="Bruce D."/>
            <person name="Goodwin L."/>
            <person name="Pati A."/>
            <person name="Chen A."/>
            <person name="Palaniappan K."/>
            <person name="Land M."/>
            <person name="Hauser L."/>
            <person name="Chang Y.J."/>
            <person name="Jeffries C.D."/>
            <person name="Detter J.C."/>
            <person name="Rohde M."/>
            <person name="Brambilla E."/>
            <person name="Spring S."/>
            <person name="Goker M."/>
            <person name="Sikorski J."/>
            <person name="Woyke T."/>
            <person name="Bristow J."/>
            <person name="Eisen J.A."/>
            <person name="Markowitz V."/>
            <person name="Hugenholtz P."/>
            <person name="Klenk H.P."/>
            <person name="Kyrpides N.C."/>
        </authorList>
    </citation>
    <scope>NUCLEOTIDE SEQUENCE [LARGE SCALE GENOMIC DNA]</scope>
    <source>
        <strain evidence="2">DSM 11293 / JCM 15392 / SEBR 4228</strain>
    </source>
</reference>
<accession>E1RA48</accession>
<dbReference type="CDD" id="cd00085">
    <property type="entry name" value="HNHc"/>
    <property type="match status" value="1"/>
</dbReference>
<sequence length="185" mass="21453">MPDREVKTIRDLIFYQYAKIIAKSAMGPDSKKNAYGFIKTKFRELRDNEMKWSDILREDKQFAESEKKCAYCGSTENLQWEHIVPKSLLINDSCPTCDHIQGIHNQVWACKSCNSKKGTKGLYRFMKELHPDVKPFSDCVPPLLEKKYLKTIWYCHQCKGTLDWDGGGKKLEVFDLDFPCGEGKK</sequence>
<organism evidence="1 2">
    <name type="scientific">Sediminispirochaeta smaragdinae (strain DSM 11293 / JCM 15392 / SEBR 4228)</name>
    <name type="common">Spirochaeta smaragdinae</name>
    <dbReference type="NCBI Taxonomy" id="573413"/>
    <lineage>
        <taxon>Bacteria</taxon>
        <taxon>Pseudomonadati</taxon>
        <taxon>Spirochaetota</taxon>
        <taxon>Spirochaetia</taxon>
        <taxon>Spirochaetales</taxon>
        <taxon>Spirochaetaceae</taxon>
        <taxon>Sediminispirochaeta</taxon>
    </lineage>
</organism>
<keyword evidence="1" id="KW-0540">Nuclease</keyword>
<keyword evidence="1" id="KW-0378">Hydrolase</keyword>
<evidence type="ECO:0000313" key="2">
    <source>
        <dbReference type="Proteomes" id="UP000002318"/>
    </source>
</evidence>
<name>E1RA48_SEDSS</name>
<keyword evidence="1" id="KW-0255">Endonuclease</keyword>
<dbReference type="Proteomes" id="UP000002318">
    <property type="component" value="Chromosome"/>
</dbReference>
<dbReference type="STRING" id="573413.Spirs_4294"/>
<dbReference type="Gene3D" id="1.10.30.50">
    <property type="match status" value="1"/>
</dbReference>
<keyword evidence="2" id="KW-1185">Reference proteome</keyword>
<dbReference type="eggNOG" id="COG1403">
    <property type="taxonomic scope" value="Bacteria"/>
</dbReference>
<proteinExistence type="predicted"/>
<dbReference type="OrthoDB" id="9802901at2"/>